<organism evidence="3 4">
    <name type="scientific">Halosimplex rubrum</name>
    <dbReference type="NCBI Taxonomy" id="869889"/>
    <lineage>
        <taxon>Archaea</taxon>
        <taxon>Methanobacteriati</taxon>
        <taxon>Methanobacteriota</taxon>
        <taxon>Stenosarchaea group</taxon>
        <taxon>Halobacteria</taxon>
        <taxon>Halobacteriales</taxon>
        <taxon>Haloarculaceae</taxon>
        <taxon>Halosimplex</taxon>
    </lineage>
</organism>
<feature type="domain" description="ATP-grasp" evidence="2">
    <location>
        <begin position="214"/>
        <end position="265"/>
    </location>
</feature>
<reference evidence="3 4" key="1">
    <citation type="submission" date="2020-07" db="EMBL/GenBank/DDBJ databases">
        <title>Halosimplex pelagicum sp. nov. and Halosimplex rubrum sp. nov., isolated from salted brown alga Laminaria, and emended description of the genus Halosimplex.</title>
        <authorList>
            <person name="Cui H."/>
        </authorList>
    </citation>
    <scope>NUCLEOTIDE SEQUENCE [LARGE SCALE GENOMIC DNA]</scope>
    <source>
        <strain evidence="3 4">R27</strain>
    </source>
</reference>
<dbReference type="PROSITE" id="PS50975">
    <property type="entry name" value="ATP_GRASP"/>
    <property type="match status" value="1"/>
</dbReference>
<dbReference type="InterPro" id="IPR013815">
    <property type="entry name" value="ATP_grasp_subdomain_1"/>
</dbReference>
<dbReference type="Gene3D" id="3.30.1490.20">
    <property type="entry name" value="ATP-grasp fold, A domain"/>
    <property type="match status" value="1"/>
</dbReference>
<dbReference type="EMBL" id="CP058910">
    <property type="protein sequence ID" value="QLH76727.1"/>
    <property type="molecule type" value="Genomic_DNA"/>
</dbReference>
<evidence type="ECO:0000259" key="2">
    <source>
        <dbReference type="PROSITE" id="PS50975"/>
    </source>
</evidence>
<dbReference type="Proteomes" id="UP000509667">
    <property type="component" value="Chromosome"/>
</dbReference>
<accession>A0A7D5SPI3</accession>
<keyword evidence="4" id="KW-1185">Reference proteome</keyword>
<dbReference type="RefSeq" id="WP_179910662.1">
    <property type="nucleotide sequence ID" value="NZ_CP058910.1"/>
</dbReference>
<dbReference type="GeneID" id="56077225"/>
<dbReference type="GO" id="GO:0005524">
    <property type="term" value="F:ATP binding"/>
    <property type="evidence" value="ECO:0007669"/>
    <property type="project" value="UniProtKB-UniRule"/>
</dbReference>
<sequence length="459" mass="51025">MNWDDLSASTTEIVGAESTERRRGTLPNVVTSADVKLTYNTERDSFVPYLLGDINANPEGLRIHEEKSDRPVLDLVARAFLSNVPGTGRSVVVNLPESVFDTSDNEWVDKDRWIVSDKQAVVDTISELHSVRTVFLTAGARGIAQRDSTITYDRPQGPVQVDGYVNLTDGGGPLQTALDSDVNAMSKGANAPTGVWNPQFETTGKLGLLREAKRLVHQRQGVEIPRFTRIETVSDVRNFYEELGRRVVVKGPYGTWGDEVVVVDDPQSIRRKVLEKEQIVRDKRSFSDFSILCENKEEFCFNSRANTSHYGVVEEAIAGTFERDKVQYETFEIPPRCHPDSESSPIDFVPLVVRDTSVPDPTASTVVSTVVRVSSKPDLNANAGTEYVNYYTLEEVRDGSVAIPNPREQATFDVDLWELLERTAGRTVTSDELRDAIRTAGHVAFAVRNRCGTIAENQL</sequence>
<gene>
    <name evidence="3" type="ORF">HZS55_05140</name>
</gene>
<dbReference type="SUPFAM" id="SSF56059">
    <property type="entry name" value="Glutathione synthetase ATP-binding domain-like"/>
    <property type="match status" value="1"/>
</dbReference>
<protein>
    <recommendedName>
        <fullName evidence="2">ATP-grasp domain-containing protein</fullName>
    </recommendedName>
</protein>
<dbReference type="InterPro" id="IPR011761">
    <property type="entry name" value="ATP-grasp"/>
</dbReference>
<evidence type="ECO:0000256" key="1">
    <source>
        <dbReference type="PROSITE-ProRule" id="PRU00409"/>
    </source>
</evidence>
<dbReference type="GO" id="GO:0046872">
    <property type="term" value="F:metal ion binding"/>
    <property type="evidence" value="ECO:0007669"/>
    <property type="project" value="InterPro"/>
</dbReference>
<evidence type="ECO:0000313" key="4">
    <source>
        <dbReference type="Proteomes" id="UP000509667"/>
    </source>
</evidence>
<proteinExistence type="predicted"/>
<keyword evidence="1" id="KW-0067">ATP-binding</keyword>
<keyword evidence="1" id="KW-0547">Nucleotide-binding</keyword>
<evidence type="ECO:0000313" key="3">
    <source>
        <dbReference type="EMBL" id="QLH76727.1"/>
    </source>
</evidence>
<name>A0A7D5SPI3_9EURY</name>
<dbReference type="OrthoDB" id="373095at2157"/>
<dbReference type="AlphaFoldDB" id="A0A7D5SPI3"/>
<dbReference type="KEGG" id="hrr:HZS55_05140"/>